<evidence type="ECO:0000313" key="2">
    <source>
        <dbReference type="EMBL" id="GCC45610.1"/>
    </source>
</evidence>
<proteinExistence type="predicted"/>
<accession>A0A401TSG4</accession>
<dbReference type="EMBL" id="BEZZ01164298">
    <property type="protein sequence ID" value="GCC45610.1"/>
    <property type="molecule type" value="Genomic_DNA"/>
</dbReference>
<feature type="domain" description="Transcriptional regulator-like" evidence="1">
    <location>
        <begin position="8"/>
        <end position="66"/>
    </location>
</feature>
<dbReference type="AlphaFoldDB" id="A0A401TSG4"/>
<organism evidence="2 3">
    <name type="scientific">Chiloscyllium punctatum</name>
    <name type="common">Brownbanded bambooshark</name>
    <name type="synonym">Hemiscyllium punctatum</name>
    <dbReference type="NCBI Taxonomy" id="137246"/>
    <lineage>
        <taxon>Eukaryota</taxon>
        <taxon>Metazoa</taxon>
        <taxon>Chordata</taxon>
        <taxon>Craniata</taxon>
        <taxon>Vertebrata</taxon>
        <taxon>Chondrichthyes</taxon>
        <taxon>Elasmobranchii</taxon>
        <taxon>Galeomorphii</taxon>
        <taxon>Galeoidea</taxon>
        <taxon>Orectolobiformes</taxon>
        <taxon>Hemiscylliidae</taxon>
        <taxon>Chiloscyllium</taxon>
    </lineage>
</organism>
<dbReference type="InterPro" id="IPR045465">
    <property type="entry name" value="Trans_reg_dom"/>
</dbReference>
<reference evidence="2 3" key="1">
    <citation type="journal article" date="2018" name="Nat. Ecol. Evol.">
        <title>Shark genomes provide insights into elasmobranch evolution and the origin of vertebrates.</title>
        <authorList>
            <person name="Hara Y"/>
            <person name="Yamaguchi K"/>
            <person name="Onimaru K"/>
            <person name="Kadota M"/>
            <person name="Koyanagi M"/>
            <person name="Keeley SD"/>
            <person name="Tatsumi K"/>
            <person name="Tanaka K"/>
            <person name="Motone F"/>
            <person name="Kageyama Y"/>
            <person name="Nozu R"/>
            <person name="Adachi N"/>
            <person name="Nishimura O"/>
            <person name="Nakagawa R"/>
            <person name="Tanegashima C"/>
            <person name="Kiyatake I"/>
            <person name="Matsumoto R"/>
            <person name="Murakumo K"/>
            <person name="Nishida K"/>
            <person name="Terakita A"/>
            <person name="Kuratani S"/>
            <person name="Sato K"/>
            <person name="Hyodo S Kuraku.S."/>
        </authorList>
    </citation>
    <scope>NUCLEOTIDE SEQUENCE [LARGE SCALE GENOMIC DNA]</scope>
</reference>
<keyword evidence="3" id="KW-1185">Reference proteome</keyword>
<evidence type="ECO:0000313" key="3">
    <source>
        <dbReference type="Proteomes" id="UP000287033"/>
    </source>
</evidence>
<evidence type="ECO:0000259" key="1">
    <source>
        <dbReference type="Pfam" id="PF20109"/>
    </source>
</evidence>
<gene>
    <name evidence="2" type="ORF">chiPu_0029720</name>
</gene>
<sequence length="84" mass="9704">MTPDTSGWRTSPGYDFLDQLIAPDLAWECLRRNRDYQRDYADTERPAPDLQIITEGVRLRWGLRFPRPTDPQCHRDDGVLGAGD</sequence>
<dbReference type="Pfam" id="PF20109">
    <property type="entry name" value="Trans_reg_dom"/>
    <property type="match status" value="1"/>
</dbReference>
<name>A0A401TSG4_CHIPU</name>
<protein>
    <recommendedName>
        <fullName evidence="1">Transcriptional regulator-like domain-containing protein</fullName>
    </recommendedName>
</protein>
<comment type="caution">
    <text evidence="2">The sequence shown here is derived from an EMBL/GenBank/DDBJ whole genome shotgun (WGS) entry which is preliminary data.</text>
</comment>
<dbReference type="Proteomes" id="UP000287033">
    <property type="component" value="Unassembled WGS sequence"/>
</dbReference>